<proteinExistence type="predicted"/>
<dbReference type="GO" id="GO:0016491">
    <property type="term" value="F:oxidoreductase activity"/>
    <property type="evidence" value="ECO:0007669"/>
    <property type="project" value="InterPro"/>
</dbReference>
<sequence>EEERFNILLEHAKLFNEVWGDTKNFSVIKKYIKAYISDFEGANELRQRLMMVNSYEDLVSLIK</sequence>
<evidence type="ECO:0000313" key="2">
    <source>
        <dbReference type="Proteomes" id="UP000033886"/>
    </source>
</evidence>
<name>A0A0G0FAG1_9BACT</name>
<gene>
    <name evidence="1" type="ORF">US29_C0030G0010</name>
</gene>
<dbReference type="EMBL" id="LBSK01000030">
    <property type="protein sequence ID" value="KKQ16158.1"/>
    <property type="molecule type" value="Genomic_DNA"/>
</dbReference>
<feature type="non-terminal residue" evidence="1">
    <location>
        <position position="1"/>
    </location>
</feature>
<reference evidence="1 2" key="1">
    <citation type="journal article" date="2015" name="Nature">
        <title>rRNA introns, odd ribosomes, and small enigmatic genomes across a large radiation of phyla.</title>
        <authorList>
            <person name="Brown C.T."/>
            <person name="Hug L.A."/>
            <person name="Thomas B.C."/>
            <person name="Sharon I."/>
            <person name="Castelle C.J."/>
            <person name="Singh A."/>
            <person name="Wilkins M.J."/>
            <person name="Williams K.H."/>
            <person name="Banfield J.F."/>
        </authorList>
    </citation>
    <scope>NUCLEOTIDE SEQUENCE [LARGE SCALE GENOMIC DNA]</scope>
</reference>
<dbReference type="InterPro" id="IPR024036">
    <property type="entry name" value="tRNA-dHydroUridine_Synthase_C"/>
</dbReference>
<comment type="caution">
    <text evidence="1">The sequence shown here is derived from an EMBL/GenBank/DDBJ whole genome shotgun (WGS) entry which is preliminary data.</text>
</comment>
<dbReference type="Proteomes" id="UP000033886">
    <property type="component" value="Unassembled WGS sequence"/>
</dbReference>
<organism evidence="1 2">
    <name type="scientific">candidate division WS6 bacterium GW2011_GWF1_36_8</name>
    <dbReference type="NCBI Taxonomy" id="1619098"/>
    <lineage>
        <taxon>Bacteria</taxon>
        <taxon>Candidatus Dojkabacteria</taxon>
    </lineage>
</organism>
<accession>A0A0G0FAG1</accession>
<protein>
    <submittedName>
        <fullName evidence="1">tRNA-dihydrouridine synthase</fullName>
    </submittedName>
</protein>
<dbReference type="Gene3D" id="1.10.1200.80">
    <property type="entry name" value="Putative flavin oxidoreducatase, domain 2"/>
    <property type="match status" value="1"/>
</dbReference>
<dbReference type="AlphaFoldDB" id="A0A0G0FAG1"/>
<evidence type="ECO:0000313" key="1">
    <source>
        <dbReference type="EMBL" id="KKQ16158.1"/>
    </source>
</evidence>